<keyword evidence="1" id="KW-0812">Transmembrane</keyword>
<dbReference type="EMBL" id="JAUTFT010000001">
    <property type="protein sequence ID" value="MDW8634199.1"/>
    <property type="molecule type" value="Genomic_DNA"/>
</dbReference>
<dbReference type="RefSeq" id="WP_226319112.1">
    <property type="nucleotide sequence ID" value="NZ_CDXA01000003.1"/>
</dbReference>
<protein>
    <submittedName>
        <fullName evidence="2">Uncharacterized protein</fullName>
    </submittedName>
</protein>
<proteinExistence type="predicted"/>
<evidence type="ECO:0000313" key="3">
    <source>
        <dbReference type="Proteomes" id="UP001272448"/>
    </source>
</evidence>
<keyword evidence="1" id="KW-0472">Membrane</keyword>
<dbReference type="Proteomes" id="UP001272448">
    <property type="component" value="Unassembled WGS sequence"/>
</dbReference>
<dbReference type="AlphaFoldDB" id="A0AAP6DVF3"/>
<keyword evidence="1" id="KW-1133">Transmembrane helix</keyword>
<feature type="transmembrane region" description="Helical" evidence="1">
    <location>
        <begin position="180"/>
        <end position="200"/>
    </location>
</feature>
<dbReference type="Gene3D" id="3.90.20.10">
    <property type="match status" value="1"/>
</dbReference>
<comment type="caution">
    <text evidence="2">The sequence shown here is derived from an EMBL/GenBank/DDBJ whole genome shotgun (WGS) entry which is preliminary data.</text>
</comment>
<sequence>MTNENLNIDSSKIINIQTKQPSETRYDVYSFESKPIRVKSNINNKPVSQKILEGYKKLQKKYPSSQPSSAIIESGKQQEKSIMPQETYTKSEIDLKFDKISTDIHHGFEKVDLKFENIQQRMDDGFKQVDLKFENIQQRMDDGFKQVDLKFDNFERRIENMLLAQENRRLEEQAKNKKEFMYWAIGIIVALAGIAFPIWFGK</sequence>
<accession>A0AAP6DVF3</accession>
<gene>
    <name evidence="2" type="ORF">Q7V77_00450</name>
</gene>
<reference evidence="2" key="1">
    <citation type="submission" date="2023-07" db="EMBL/GenBank/DDBJ databases">
        <title>Characterization of virulence traits, antimicrobial resistance genes carried by mobile genetic elements and competence in Streptococcus suis strains isolated in France.</title>
        <authorList>
            <person name="Dechene-Tempier M."/>
            <person name="Marois-Crehan C."/>
            <person name="De Boisseson C."/>
            <person name="Lucas P."/>
            <person name="Bougeard S."/>
            <person name="Libante V."/>
            <person name="Payot S."/>
        </authorList>
    </citation>
    <scope>NUCLEOTIDE SEQUENCE</scope>
    <source>
        <strain evidence="2">1532</strain>
    </source>
</reference>
<evidence type="ECO:0000313" key="2">
    <source>
        <dbReference type="EMBL" id="MDW8634199.1"/>
    </source>
</evidence>
<organism evidence="2 3">
    <name type="scientific">Streptococcus suis</name>
    <dbReference type="NCBI Taxonomy" id="1307"/>
    <lineage>
        <taxon>Bacteria</taxon>
        <taxon>Bacillati</taxon>
        <taxon>Bacillota</taxon>
        <taxon>Bacilli</taxon>
        <taxon>Lactobacillales</taxon>
        <taxon>Streptococcaceae</taxon>
        <taxon>Streptococcus</taxon>
    </lineage>
</organism>
<evidence type="ECO:0000256" key="1">
    <source>
        <dbReference type="SAM" id="Phobius"/>
    </source>
</evidence>
<name>A0AAP6DVF3_STRSU</name>